<dbReference type="PANTHER" id="PTHR43214">
    <property type="entry name" value="TWO-COMPONENT RESPONSE REGULATOR"/>
    <property type="match status" value="1"/>
</dbReference>
<proteinExistence type="inferred from homology"/>
<dbReference type="InterPro" id="IPR013249">
    <property type="entry name" value="RNA_pol_sigma70_r4_t2"/>
</dbReference>
<dbReference type="EMBL" id="LDRV01000005">
    <property type="protein sequence ID" value="KTS14153.1"/>
    <property type="molecule type" value="Genomic_DNA"/>
</dbReference>
<dbReference type="PROSITE" id="PS50043">
    <property type="entry name" value="HTH_LUXR_2"/>
    <property type="match status" value="1"/>
</dbReference>
<keyword evidence="2" id="KW-0805">Transcription regulation</keyword>
<dbReference type="PANTHER" id="PTHR43214:SF42">
    <property type="entry name" value="TRANSCRIPTIONAL REGULATORY PROTEIN DESR"/>
    <property type="match status" value="1"/>
</dbReference>
<dbReference type="CDD" id="cd06170">
    <property type="entry name" value="LuxR_C_like"/>
    <property type="match status" value="1"/>
</dbReference>
<dbReference type="SUPFAM" id="SSF52540">
    <property type="entry name" value="P-loop containing nucleoside triphosphate hydrolases"/>
    <property type="match status" value="1"/>
</dbReference>
<reference evidence="7 8" key="1">
    <citation type="journal article" date="2016" name="Front. Microbiol.">
        <title>Genomic Resource of Rice Seed Associated Bacteria.</title>
        <authorList>
            <person name="Midha S."/>
            <person name="Bansal K."/>
            <person name="Sharma S."/>
            <person name="Kumar N."/>
            <person name="Patil P.P."/>
            <person name="Chaudhry V."/>
            <person name="Patil P.B."/>
        </authorList>
    </citation>
    <scope>NUCLEOTIDE SEQUENCE [LARGE SCALE GENOMIC DNA]</scope>
    <source>
        <strain evidence="7 8">RSA3</strain>
    </source>
</reference>
<keyword evidence="5" id="KW-0804">Transcription</keyword>
<evidence type="ECO:0000256" key="2">
    <source>
        <dbReference type="ARBA" id="ARBA00023015"/>
    </source>
</evidence>
<evidence type="ECO:0000256" key="3">
    <source>
        <dbReference type="ARBA" id="ARBA00023082"/>
    </source>
</evidence>
<comment type="similarity">
    <text evidence="1">Belongs to the sigma-70 factor family. ECF subfamily.</text>
</comment>
<keyword evidence="3" id="KW-0731">Sigma factor</keyword>
<feature type="domain" description="HTH luxR-type" evidence="6">
    <location>
        <begin position="744"/>
        <end position="811"/>
    </location>
</feature>
<evidence type="ECO:0000313" key="8">
    <source>
        <dbReference type="Proteomes" id="UP000072189"/>
    </source>
</evidence>
<dbReference type="GO" id="GO:0003677">
    <property type="term" value="F:DNA binding"/>
    <property type="evidence" value="ECO:0007669"/>
    <property type="project" value="UniProtKB-KW"/>
</dbReference>
<dbReference type="Gene3D" id="1.10.10.10">
    <property type="entry name" value="Winged helix-like DNA-binding domain superfamily/Winged helix DNA-binding domain"/>
    <property type="match status" value="1"/>
</dbReference>
<dbReference type="InterPro" id="IPR000792">
    <property type="entry name" value="Tscrpt_reg_LuxR_C"/>
</dbReference>
<dbReference type="PRINTS" id="PR00038">
    <property type="entry name" value="HTHLUXR"/>
</dbReference>
<dbReference type="PATRIC" id="fig|2033.7.peg.2402"/>
<evidence type="ECO:0000256" key="5">
    <source>
        <dbReference type="ARBA" id="ARBA00023163"/>
    </source>
</evidence>
<evidence type="ECO:0000256" key="1">
    <source>
        <dbReference type="ARBA" id="ARBA00010641"/>
    </source>
</evidence>
<evidence type="ECO:0000256" key="4">
    <source>
        <dbReference type="ARBA" id="ARBA00023125"/>
    </source>
</evidence>
<evidence type="ECO:0000259" key="6">
    <source>
        <dbReference type="PROSITE" id="PS50043"/>
    </source>
</evidence>
<dbReference type="SUPFAM" id="SSF46894">
    <property type="entry name" value="C-terminal effector domain of the bipartite response regulators"/>
    <property type="match status" value="1"/>
</dbReference>
<accession>A0A147FC78</accession>
<dbReference type="InterPro" id="IPR039420">
    <property type="entry name" value="WalR-like"/>
</dbReference>
<comment type="caution">
    <text evidence="7">The sequence shown here is derived from an EMBL/GenBank/DDBJ whole genome shotgun (WGS) entry which is preliminary data.</text>
</comment>
<dbReference type="Pfam" id="PF08281">
    <property type="entry name" value="Sigma70_r4_2"/>
    <property type="match status" value="1"/>
</dbReference>
<dbReference type="InterPro" id="IPR036388">
    <property type="entry name" value="WH-like_DNA-bd_sf"/>
</dbReference>
<dbReference type="SMART" id="SM00421">
    <property type="entry name" value="HTH_LUXR"/>
    <property type="match status" value="1"/>
</dbReference>
<dbReference type="Proteomes" id="UP000072189">
    <property type="component" value="Unassembled WGS sequence"/>
</dbReference>
<sequence length="818" mass="87110">MRTERVWGRSDLIRRANDALAQGNNVIVAGAVGVGTTRFLSAVEESLPGPPMELVCRSGSSTVCRLEGAPDEVVTDAAGVDAVIARAADEGIVVVVDDLDAFDAPLVEGVVDAVLRRGARLIATIRTCPVSSTADERFSALQALSADRRSVNITLGPLNLGDTARMADSLRARHYGREPADGAWHFALHRLTGGNPALIEQVVAFAFASARMDALMPLDPRFDPLPGRIIDITQTMLAPLTESQLCVLAVLRQLAPIPLSHLRATVTAQTLAVLRDRGVLTAATDRSEVIIGEMAARVAEDRLNAELLGAARERIAAGLVRLAATGTPLRPRADAFCARYAPEPEDDYARVALRRLRRSAVLAVARSSRPAEAIPIADAVLTDPEHSESPVRPLLAQALAYDALGRKDAVTRVLSELPAPADRKDAELIVLTGAHLLVSLDEGGAPLRDCLGAAADWFPGDTSWLTILGSGQAIFRAMTDPSVDLSTLRVPLALPGADEDAVAYRDATAAVLTALQGRGADAVALLEQRRRSVGLDAEPNLEIYLRHVFASIALGHDLPAVRASVRERLLTARWDDRQDLVTSFAVLAAALDAFERTPDGIFANISYLGATPSVNTRVWVDLLRVVGYAMSGDVVAANGALVRLGRVPDSWAGGSFGPVRALARSMIEVAAGAPEAALRRVLRELPAAERSTPLLLPLFLELALAAGMHPTDVLARVSGYAQRFDLPRMGVLLERVHGQLGSFSPRSLEVLTAREREIVLLAVSGESNSEIASRLHLSIRTVESHLHHARTRLGMGRSERFDVLLTVGASGAAASGRA</sequence>
<evidence type="ECO:0000313" key="7">
    <source>
        <dbReference type="EMBL" id="KTS14153.1"/>
    </source>
</evidence>
<organism evidence="7 8">
    <name type="scientific">Microbacterium testaceum</name>
    <name type="common">Aureobacterium testaceum</name>
    <name type="synonym">Brevibacterium testaceum</name>
    <dbReference type="NCBI Taxonomy" id="2033"/>
    <lineage>
        <taxon>Bacteria</taxon>
        <taxon>Bacillati</taxon>
        <taxon>Actinomycetota</taxon>
        <taxon>Actinomycetes</taxon>
        <taxon>Micrococcales</taxon>
        <taxon>Microbacteriaceae</taxon>
        <taxon>Microbacterium</taxon>
    </lineage>
</organism>
<dbReference type="AlphaFoldDB" id="A0A147FC78"/>
<gene>
    <name evidence="7" type="ORF">RSA3_01205</name>
</gene>
<name>A0A147FC78_MICTE</name>
<dbReference type="InterPro" id="IPR016032">
    <property type="entry name" value="Sig_transdc_resp-reg_C-effctor"/>
</dbReference>
<keyword evidence="4" id="KW-0238">DNA-binding</keyword>
<dbReference type="PROSITE" id="PS00622">
    <property type="entry name" value="HTH_LUXR_1"/>
    <property type="match status" value="1"/>
</dbReference>
<dbReference type="GO" id="GO:0006352">
    <property type="term" value="P:DNA-templated transcription initiation"/>
    <property type="evidence" value="ECO:0007669"/>
    <property type="project" value="InterPro"/>
</dbReference>
<dbReference type="InterPro" id="IPR027417">
    <property type="entry name" value="P-loop_NTPase"/>
</dbReference>
<protein>
    <recommendedName>
        <fullName evidence="6">HTH luxR-type domain-containing protein</fullName>
    </recommendedName>
</protein>
<dbReference type="GO" id="GO:0016987">
    <property type="term" value="F:sigma factor activity"/>
    <property type="evidence" value="ECO:0007669"/>
    <property type="project" value="UniProtKB-KW"/>
</dbReference>